<keyword evidence="4" id="KW-1185">Reference proteome</keyword>
<dbReference type="Pfam" id="PF01637">
    <property type="entry name" value="ATPase_2"/>
    <property type="match status" value="1"/>
</dbReference>
<dbReference type="SUPFAM" id="SSF52540">
    <property type="entry name" value="P-loop containing nucleoside triphosphate hydrolases"/>
    <property type="match status" value="1"/>
</dbReference>
<dbReference type="RefSeq" id="WP_172149992.1">
    <property type="nucleotide sequence ID" value="NZ_BAABID010000008.1"/>
</dbReference>
<dbReference type="InterPro" id="IPR004256">
    <property type="entry name" value="DUF234"/>
</dbReference>
<proteinExistence type="predicted"/>
<reference evidence="4" key="1">
    <citation type="journal article" date="2019" name="Int. J. Syst. Evol. Microbiol.">
        <title>The Global Catalogue of Microorganisms (GCM) 10K type strain sequencing project: providing services to taxonomists for standard genome sequencing and annotation.</title>
        <authorList>
            <consortium name="The Broad Institute Genomics Platform"/>
            <consortium name="The Broad Institute Genome Sequencing Center for Infectious Disease"/>
            <person name="Wu L."/>
            <person name="Ma J."/>
        </authorList>
    </citation>
    <scope>NUCLEOTIDE SEQUENCE [LARGE SCALE GENOMIC DNA]</scope>
    <source>
        <strain evidence="4">JCM 18063</strain>
    </source>
</reference>
<accession>A0ABP8YFD2</accession>
<gene>
    <name evidence="3" type="ORF">GCM10023216_19720</name>
</gene>
<dbReference type="InterPro" id="IPR011579">
    <property type="entry name" value="ATPase_dom"/>
</dbReference>
<dbReference type="PANTHER" id="PTHR34704">
    <property type="entry name" value="ATPASE"/>
    <property type="match status" value="1"/>
</dbReference>
<organism evidence="3 4">
    <name type="scientific">Isoptericola chiayiensis</name>
    <dbReference type="NCBI Taxonomy" id="579446"/>
    <lineage>
        <taxon>Bacteria</taxon>
        <taxon>Bacillati</taxon>
        <taxon>Actinomycetota</taxon>
        <taxon>Actinomycetes</taxon>
        <taxon>Micrococcales</taxon>
        <taxon>Promicromonosporaceae</taxon>
        <taxon>Isoptericola</taxon>
    </lineage>
</organism>
<comment type="caution">
    <text evidence="3">The sequence shown here is derived from an EMBL/GenBank/DDBJ whole genome shotgun (WGS) entry which is preliminary data.</text>
</comment>
<keyword evidence="3" id="KW-0067">ATP-binding</keyword>
<dbReference type="InterPro" id="IPR027417">
    <property type="entry name" value="P-loop_NTPase"/>
</dbReference>
<protein>
    <submittedName>
        <fullName evidence="3">ATP-binding protein</fullName>
    </submittedName>
</protein>
<keyword evidence="3" id="KW-0547">Nucleotide-binding</keyword>
<name>A0ABP8YFD2_9MICO</name>
<dbReference type="Proteomes" id="UP001500956">
    <property type="component" value="Unassembled WGS sequence"/>
</dbReference>
<evidence type="ECO:0000313" key="4">
    <source>
        <dbReference type="Proteomes" id="UP001500956"/>
    </source>
</evidence>
<dbReference type="EMBL" id="BAABID010000008">
    <property type="protein sequence ID" value="GAA4728433.1"/>
    <property type="molecule type" value="Genomic_DNA"/>
</dbReference>
<dbReference type="PANTHER" id="PTHR34704:SF1">
    <property type="entry name" value="ATPASE"/>
    <property type="match status" value="1"/>
</dbReference>
<dbReference type="Pfam" id="PF03008">
    <property type="entry name" value="DUF234"/>
    <property type="match status" value="1"/>
</dbReference>
<dbReference type="GO" id="GO:0005524">
    <property type="term" value="F:ATP binding"/>
    <property type="evidence" value="ECO:0007669"/>
    <property type="project" value="UniProtKB-KW"/>
</dbReference>
<feature type="domain" description="DUF234" evidence="2">
    <location>
        <begin position="339"/>
        <end position="430"/>
    </location>
</feature>
<dbReference type="Gene3D" id="3.40.50.300">
    <property type="entry name" value="P-loop containing nucleotide triphosphate hydrolases"/>
    <property type="match status" value="1"/>
</dbReference>
<evidence type="ECO:0000313" key="3">
    <source>
        <dbReference type="EMBL" id="GAA4728433.1"/>
    </source>
</evidence>
<feature type="domain" description="ATPase" evidence="1">
    <location>
        <begin position="24"/>
        <end position="220"/>
    </location>
</feature>
<sequence>MTARSVAPFYGRSDIVATLTKHLDAVQTHGQGRIVAVRGRRQVGKSTAIDTFVRGTAVPYVFAAGTLGAPTRTQVAEATEALTSSTRPLPGTEMVGGLPLRTWRDWFRAVEAAARQGPTVVVLDEFPWAVAADPSLEGTLQNLWDQTLEELPVLLILVGSDVAMMDRLSEYGRALFGRVRPLVVDPLNPAEIAQALPDATPTEVFDAYLVTGGYPRLVTDLARSGGNVPRYVADSFADLYSPLVSTARFTLDAEFPDSPAAARVLAAIGADETTTPRFNDLIPAGLEDSEVTRYQTSTTRALRVLTDDKRLVTKEVPAWSPEKGRLRRYRVTDPYLRFWFRYVERSLELISRGRADHAFGRFERDWSSWRGRSIEPVVRESFARLAPDDARLERIESVSAWWTRDGQTEVDLVGATRERTVVLGTIKWRPDGVISRREITHLRSAIGTVPRSSDALVAAVSPEGQPVDGADLTFGAADLLGAWPV</sequence>
<evidence type="ECO:0000259" key="2">
    <source>
        <dbReference type="Pfam" id="PF03008"/>
    </source>
</evidence>
<evidence type="ECO:0000259" key="1">
    <source>
        <dbReference type="Pfam" id="PF01637"/>
    </source>
</evidence>